<evidence type="ECO:0000256" key="11">
    <source>
        <dbReference type="SAM" id="MobiDB-lite"/>
    </source>
</evidence>
<dbReference type="FunFam" id="3.40.50.720:FF:000364">
    <property type="entry name" value="Dehydrogenase/reductase SDR family member 13"/>
    <property type="match status" value="1"/>
</dbReference>
<dbReference type="Proteomes" id="UP000314985">
    <property type="component" value="Chromosome 12"/>
</dbReference>
<sequence length="454" mass="48887">MHLGFRTSTHQEDADARQGGAPGARTHTPALPPTRLRLREVEECLAPSRPEGGRTGIPRAAIQGGSGPGQEPGGAASMEALLLGVGLLLGAYVLVYYNLVKAPPCRGIASLRGRTAVVTGANSGIGKMTALELARRGARVVLACRSRERGEAAAFDLRQESGNNEVIFMALDLASLASVRAFATAFLSSEPRLDILIHNAGISSCGRTREPFNLLLRVNHVGPFLLTHLLLPRLKTCAPSRVVVVSSAAHRRGRLDFTRLDRPVVGWRQELRAYADSKLANVLFTRELATQLEGTGVTCYAAHPGPVNSELFLRHVPRWLRPLLCPLAWLVLRAPRGGAQTPLYCALQEGIEPLSGRYFANCHVEEVPPAARDDRAAHRLWEASKRLAGLEPGEDAESDEEPQPVDPGVPSSLSSPHPEEPAASEPYTSPQSSPDLSKVTRRIPVKAEPEPQAS</sequence>
<evidence type="ECO:0000313" key="12">
    <source>
        <dbReference type="Ensembl" id="ENSSSCP00070019152.1"/>
    </source>
</evidence>
<feature type="region of interest" description="Disordered" evidence="11">
    <location>
        <begin position="388"/>
        <end position="454"/>
    </location>
</feature>
<feature type="region of interest" description="Disordered" evidence="11">
    <location>
        <begin position="46"/>
        <end position="73"/>
    </location>
</feature>
<dbReference type="CDD" id="cd05327">
    <property type="entry name" value="retinol-DH_like_SDR_c_like"/>
    <property type="match status" value="1"/>
</dbReference>
<dbReference type="GO" id="GO:0016491">
    <property type="term" value="F:oxidoreductase activity"/>
    <property type="evidence" value="ECO:0007669"/>
    <property type="project" value="UniProtKB-KW"/>
</dbReference>
<comment type="similarity">
    <text evidence="2">Belongs to the short-chain dehydrogenases/reductases (SDR) family.</text>
</comment>
<keyword evidence="7" id="KW-0520">NAD</keyword>
<feature type="compositionally biased region" description="Acidic residues" evidence="11">
    <location>
        <begin position="392"/>
        <end position="403"/>
    </location>
</feature>
<dbReference type="PANTHER" id="PTHR43157">
    <property type="entry name" value="PHOSPHATIDYLINOSITOL-GLYCAN BIOSYNTHESIS CLASS F PROTEIN-RELATED"/>
    <property type="match status" value="1"/>
</dbReference>
<evidence type="ECO:0000256" key="5">
    <source>
        <dbReference type="ARBA" id="ARBA00022857"/>
    </source>
</evidence>
<dbReference type="InterPro" id="IPR002347">
    <property type="entry name" value="SDR_fam"/>
</dbReference>
<evidence type="ECO:0000256" key="10">
    <source>
        <dbReference type="ARBA" id="ARBA00078600"/>
    </source>
</evidence>
<evidence type="ECO:0000313" key="13">
    <source>
        <dbReference type="Proteomes" id="UP000314985"/>
    </source>
</evidence>
<dbReference type="PRINTS" id="PR00081">
    <property type="entry name" value="GDHRDH"/>
</dbReference>
<dbReference type="Pfam" id="PF00106">
    <property type="entry name" value="adh_short"/>
    <property type="match status" value="1"/>
</dbReference>
<name>A0A4X1TV27_PIG</name>
<accession>A0A4X1TV27</accession>
<dbReference type="SUPFAM" id="SSF51735">
    <property type="entry name" value="NAD(P)-binding Rossmann-fold domains"/>
    <property type="match status" value="1"/>
</dbReference>
<evidence type="ECO:0000256" key="7">
    <source>
        <dbReference type="ARBA" id="ARBA00023027"/>
    </source>
</evidence>
<dbReference type="PANTHER" id="PTHR43157:SF44">
    <property type="entry name" value="DEHYDROGENASE_REDUCTASE SDR FAMILY MEMBER 13"/>
    <property type="match status" value="1"/>
</dbReference>
<reference evidence="12 13" key="1">
    <citation type="submission" date="2017-08" db="EMBL/GenBank/DDBJ databases">
        <title>USMARCv1.0.</title>
        <authorList>
            <person name="Hannum G.I."/>
            <person name="Koren S."/>
            <person name="Schroeder S.G."/>
            <person name="Chin S.C."/>
            <person name="Nonneman D.J."/>
            <person name="Becker S.A."/>
            <person name="Rosen B.D."/>
            <person name="Bickhart D.M."/>
            <person name="Putnam N.H."/>
            <person name="Green R.E."/>
            <person name="Tuggle C.K."/>
            <person name="Liu H."/>
            <person name="Rohrer G.A."/>
            <person name="Warr A."/>
            <person name="Hall R."/>
            <person name="Kim K."/>
            <person name="Hume D.A."/>
            <person name="Talbot R."/>
            <person name="Chow W."/>
            <person name="Howe K."/>
            <person name="Schwartz A.S."/>
            <person name="Watson M."/>
            <person name="Archibald A.L."/>
            <person name="Phillippy A.M."/>
            <person name="Smith T.P.L."/>
        </authorList>
    </citation>
    <scope>NUCLEOTIDE SEQUENCE [LARGE SCALE GENOMIC DNA]</scope>
</reference>
<dbReference type="InterPro" id="IPR036291">
    <property type="entry name" value="NAD(P)-bd_dom_sf"/>
</dbReference>
<keyword evidence="5" id="KW-0521">NADP</keyword>
<keyword evidence="6" id="KW-0560">Oxidoreductase</keyword>
<feature type="compositionally biased region" description="Low complexity" evidence="11">
    <location>
        <begin position="410"/>
        <end position="426"/>
    </location>
</feature>
<reference evidence="12" key="2">
    <citation type="submission" date="2025-08" db="UniProtKB">
        <authorList>
            <consortium name="Ensembl"/>
        </authorList>
    </citation>
    <scope>IDENTIFICATION</scope>
</reference>
<dbReference type="AlphaFoldDB" id="A0A4X1TV27"/>
<proteinExistence type="inferred from homology"/>
<evidence type="ECO:0000256" key="3">
    <source>
        <dbReference type="ARBA" id="ARBA00022525"/>
    </source>
</evidence>
<evidence type="ECO:0000256" key="6">
    <source>
        <dbReference type="ARBA" id="ARBA00023002"/>
    </source>
</evidence>
<organism evidence="12 13">
    <name type="scientific">Sus scrofa</name>
    <name type="common">Pig</name>
    <dbReference type="NCBI Taxonomy" id="9823"/>
    <lineage>
        <taxon>Eukaryota</taxon>
        <taxon>Metazoa</taxon>
        <taxon>Chordata</taxon>
        <taxon>Craniata</taxon>
        <taxon>Vertebrata</taxon>
        <taxon>Euteleostomi</taxon>
        <taxon>Mammalia</taxon>
        <taxon>Eutheria</taxon>
        <taxon>Laurasiatheria</taxon>
        <taxon>Artiodactyla</taxon>
        <taxon>Suina</taxon>
        <taxon>Suidae</taxon>
        <taxon>Sus</taxon>
    </lineage>
</organism>
<evidence type="ECO:0000256" key="8">
    <source>
        <dbReference type="ARBA" id="ARBA00037096"/>
    </source>
</evidence>
<dbReference type="Ensembl" id="ENSSSCT00070023159.1">
    <property type="protein sequence ID" value="ENSSSCP00070019152.1"/>
    <property type="gene ID" value="ENSSSCG00070011880.1"/>
</dbReference>
<keyword evidence="3" id="KW-0964">Secreted</keyword>
<evidence type="ECO:0000256" key="4">
    <source>
        <dbReference type="ARBA" id="ARBA00022729"/>
    </source>
</evidence>
<comment type="function">
    <text evidence="8">Putative oxidoreductase.</text>
</comment>
<feature type="compositionally biased region" description="Basic and acidic residues" evidence="11">
    <location>
        <begin position="445"/>
        <end position="454"/>
    </location>
</feature>
<feature type="region of interest" description="Disordered" evidence="11">
    <location>
        <begin position="1"/>
        <end position="33"/>
    </location>
</feature>
<comment type="subcellular location">
    <subcellularLocation>
        <location evidence="1">Secreted</location>
    </subcellularLocation>
</comment>
<protein>
    <recommendedName>
        <fullName evidence="9">Dehydrogenase/reductase SDR family member 13</fullName>
    </recommendedName>
    <alternativeName>
        <fullName evidence="10">Short chain dehydrogenase/reductase family 7C member 5</fullName>
    </alternativeName>
</protein>
<dbReference type="GO" id="GO:0005576">
    <property type="term" value="C:extracellular region"/>
    <property type="evidence" value="ECO:0007669"/>
    <property type="project" value="UniProtKB-SubCell"/>
</dbReference>
<evidence type="ECO:0000256" key="9">
    <source>
        <dbReference type="ARBA" id="ARBA00069608"/>
    </source>
</evidence>
<evidence type="ECO:0000256" key="2">
    <source>
        <dbReference type="ARBA" id="ARBA00006484"/>
    </source>
</evidence>
<evidence type="ECO:0000256" key="1">
    <source>
        <dbReference type="ARBA" id="ARBA00004613"/>
    </source>
</evidence>
<keyword evidence="4" id="KW-0732">Signal</keyword>
<dbReference type="Gene3D" id="3.40.50.720">
    <property type="entry name" value="NAD(P)-binding Rossmann-like Domain"/>
    <property type="match status" value="1"/>
</dbReference>